<comment type="subcellular location">
    <subcellularLocation>
        <location evidence="1">Cell membrane</location>
        <topology evidence="1">Multi-pass membrane protein</topology>
    </subcellularLocation>
</comment>
<feature type="transmembrane region" description="Helical" evidence="7">
    <location>
        <begin position="221"/>
        <end position="244"/>
    </location>
</feature>
<dbReference type="Proteomes" id="UP000281498">
    <property type="component" value="Unassembled WGS sequence"/>
</dbReference>
<evidence type="ECO:0000313" key="10">
    <source>
        <dbReference type="Proteomes" id="UP000281498"/>
    </source>
</evidence>
<keyword evidence="5 7" id="KW-1133">Transmembrane helix</keyword>
<dbReference type="AlphaFoldDB" id="A0A3A9K4C4"/>
<evidence type="ECO:0000256" key="6">
    <source>
        <dbReference type="ARBA" id="ARBA00023136"/>
    </source>
</evidence>
<dbReference type="RefSeq" id="WP_110935349.1">
    <property type="nucleotide sequence ID" value="NZ_KZ614146.1"/>
</dbReference>
<dbReference type="Gene3D" id="1.20.1720.10">
    <property type="entry name" value="Multidrug resistance protein D"/>
    <property type="match status" value="1"/>
</dbReference>
<gene>
    <name evidence="9" type="ORF">CR203_09050</name>
</gene>
<dbReference type="SUPFAM" id="SSF103473">
    <property type="entry name" value="MFS general substrate transporter"/>
    <property type="match status" value="1"/>
</dbReference>
<organism evidence="9 10">
    <name type="scientific">Salipaludibacillus neizhouensis</name>
    <dbReference type="NCBI Taxonomy" id="885475"/>
    <lineage>
        <taxon>Bacteria</taxon>
        <taxon>Bacillati</taxon>
        <taxon>Bacillota</taxon>
        <taxon>Bacilli</taxon>
        <taxon>Bacillales</taxon>
        <taxon>Bacillaceae</taxon>
    </lineage>
</organism>
<evidence type="ECO:0000259" key="8">
    <source>
        <dbReference type="PROSITE" id="PS50850"/>
    </source>
</evidence>
<dbReference type="PROSITE" id="PS50850">
    <property type="entry name" value="MFS"/>
    <property type="match status" value="1"/>
</dbReference>
<feature type="transmembrane region" description="Helical" evidence="7">
    <location>
        <begin position="138"/>
        <end position="157"/>
    </location>
</feature>
<feature type="transmembrane region" description="Helical" evidence="7">
    <location>
        <begin position="295"/>
        <end position="317"/>
    </location>
</feature>
<feature type="transmembrane region" description="Helical" evidence="7">
    <location>
        <begin position="264"/>
        <end position="289"/>
    </location>
</feature>
<keyword evidence="6 7" id="KW-0472">Membrane</keyword>
<reference evidence="9 10" key="1">
    <citation type="submission" date="2017-10" db="EMBL/GenBank/DDBJ databases">
        <title>Bacillus sp. nov., a halophilic bacterium isolated from a Keqin Lake.</title>
        <authorList>
            <person name="Wang H."/>
        </authorList>
    </citation>
    <scope>NUCLEOTIDE SEQUENCE [LARGE SCALE GENOMIC DNA]</scope>
    <source>
        <strain evidence="9 10">KCTC 13187</strain>
    </source>
</reference>
<feature type="transmembrane region" description="Helical" evidence="7">
    <location>
        <begin position="76"/>
        <end position="94"/>
    </location>
</feature>
<dbReference type="InterPro" id="IPR020846">
    <property type="entry name" value="MFS_dom"/>
</dbReference>
<evidence type="ECO:0000256" key="5">
    <source>
        <dbReference type="ARBA" id="ARBA00022989"/>
    </source>
</evidence>
<feature type="transmembrane region" description="Helical" evidence="7">
    <location>
        <begin position="49"/>
        <end position="69"/>
    </location>
</feature>
<feature type="domain" description="Major facilitator superfamily (MFS) profile" evidence="8">
    <location>
        <begin position="11"/>
        <end position="461"/>
    </location>
</feature>
<keyword evidence="2" id="KW-0813">Transport</keyword>
<name>A0A3A9K4C4_9BACI</name>
<keyword evidence="4 7" id="KW-0812">Transmembrane</keyword>
<comment type="caution">
    <text evidence="9">The sequence shown here is derived from an EMBL/GenBank/DDBJ whole genome shotgun (WGS) entry which is preliminary data.</text>
</comment>
<dbReference type="EMBL" id="PDOE01000003">
    <property type="protein sequence ID" value="RKL67487.1"/>
    <property type="molecule type" value="Genomic_DNA"/>
</dbReference>
<dbReference type="InterPro" id="IPR036259">
    <property type="entry name" value="MFS_trans_sf"/>
</dbReference>
<evidence type="ECO:0000313" key="9">
    <source>
        <dbReference type="EMBL" id="RKL67487.1"/>
    </source>
</evidence>
<accession>A0A3A9K4C4</accession>
<feature type="transmembrane region" description="Helical" evidence="7">
    <location>
        <begin position="401"/>
        <end position="421"/>
    </location>
</feature>
<feature type="transmembrane region" description="Helical" evidence="7">
    <location>
        <begin position="433"/>
        <end position="456"/>
    </location>
</feature>
<feature type="transmembrane region" description="Helical" evidence="7">
    <location>
        <begin position="196"/>
        <end position="215"/>
    </location>
</feature>
<evidence type="ECO:0000256" key="3">
    <source>
        <dbReference type="ARBA" id="ARBA00022475"/>
    </source>
</evidence>
<evidence type="ECO:0000256" key="7">
    <source>
        <dbReference type="SAM" id="Phobius"/>
    </source>
</evidence>
<dbReference type="CDD" id="cd17503">
    <property type="entry name" value="MFS_LmrB_MDR_like"/>
    <property type="match status" value="1"/>
</dbReference>
<evidence type="ECO:0000256" key="4">
    <source>
        <dbReference type="ARBA" id="ARBA00022692"/>
    </source>
</evidence>
<keyword evidence="3" id="KW-1003">Cell membrane</keyword>
<dbReference type="NCBIfam" id="TIGR00711">
    <property type="entry name" value="efflux_EmrB"/>
    <property type="match status" value="1"/>
</dbReference>
<dbReference type="Gene3D" id="1.20.1250.20">
    <property type="entry name" value="MFS general substrate transporter like domains"/>
    <property type="match status" value="1"/>
</dbReference>
<sequence>MNTEVNNKTLIAALLLIGSFITILNQTLMITAIPPIMVEMNITANTAQWLTTVFMLVNGIMIPISAFLIEKFTTRQLFITAMSIFTLGTIVAGLAPNFEVLLFGRIIQSTGTGVMLPLMQTVFLMIFPVNKRGAAMGYIGLVISFAPAIGPALSGWITSNYSWRLLFLIILPLAIGIIIVSHFILKNVTELKNPKVDPISIILSSFGFGGLLYAFTSAGNVGFTSPITLIVLIIGVLSLVFFILRQLRMAHPMLEFRIFKYRTFTIGTVVASIAFMGLIGSETLIPLYMQDILDFTAFEAGLVLLPGAVLTGIMSPITGRIFDKVGGRVLAVVGMVIVTGASLGLCFLDESTSLQYLTVMYAIRMFGLSMVMMPVTTAGLNELPQSLLAHGTAMTNTMRQIAASVGTAILVTVMTTAGEYAAEQPGISYPEIFGVNMAFVVLTSVTFVGLILAVFIRKTYPPLEGKSVSPISDQK</sequence>
<feature type="transmembrane region" description="Helical" evidence="7">
    <location>
        <begin position="106"/>
        <end position="126"/>
    </location>
</feature>
<feature type="transmembrane region" description="Helical" evidence="7">
    <location>
        <begin position="12"/>
        <end position="37"/>
    </location>
</feature>
<feature type="transmembrane region" description="Helical" evidence="7">
    <location>
        <begin position="163"/>
        <end position="184"/>
    </location>
</feature>
<keyword evidence="10" id="KW-1185">Reference proteome</keyword>
<feature type="transmembrane region" description="Helical" evidence="7">
    <location>
        <begin position="354"/>
        <end position="380"/>
    </location>
</feature>
<dbReference type="PRINTS" id="PR01036">
    <property type="entry name" value="TCRTETB"/>
</dbReference>
<dbReference type="PANTHER" id="PTHR42718:SF24">
    <property type="entry name" value="MAJOR FACILITATOR SUPERFAMILY (MFS) PROFILE DOMAIN-CONTAINING PROTEIN"/>
    <property type="match status" value="1"/>
</dbReference>
<protein>
    <submittedName>
        <fullName evidence="9">MFS transporter</fullName>
    </submittedName>
</protein>
<dbReference type="PANTHER" id="PTHR42718">
    <property type="entry name" value="MAJOR FACILITATOR SUPERFAMILY MULTIDRUG TRANSPORTER MFSC"/>
    <property type="match status" value="1"/>
</dbReference>
<dbReference type="GO" id="GO:0022857">
    <property type="term" value="F:transmembrane transporter activity"/>
    <property type="evidence" value="ECO:0007669"/>
    <property type="project" value="InterPro"/>
</dbReference>
<evidence type="ECO:0000256" key="1">
    <source>
        <dbReference type="ARBA" id="ARBA00004651"/>
    </source>
</evidence>
<feature type="transmembrane region" description="Helical" evidence="7">
    <location>
        <begin position="329"/>
        <end position="348"/>
    </location>
</feature>
<proteinExistence type="predicted"/>
<dbReference type="GO" id="GO:0005886">
    <property type="term" value="C:plasma membrane"/>
    <property type="evidence" value="ECO:0007669"/>
    <property type="project" value="UniProtKB-SubCell"/>
</dbReference>
<dbReference type="InterPro" id="IPR011701">
    <property type="entry name" value="MFS"/>
</dbReference>
<dbReference type="Pfam" id="PF07690">
    <property type="entry name" value="MFS_1"/>
    <property type="match status" value="1"/>
</dbReference>
<evidence type="ECO:0000256" key="2">
    <source>
        <dbReference type="ARBA" id="ARBA00022448"/>
    </source>
</evidence>
<dbReference type="OrthoDB" id="9816041at2"/>
<dbReference type="InterPro" id="IPR004638">
    <property type="entry name" value="EmrB-like"/>
</dbReference>